<keyword evidence="2" id="KW-1185">Reference proteome</keyword>
<evidence type="ECO:0000313" key="1">
    <source>
        <dbReference type="EMBL" id="PDW01415.1"/>
    </source>
</evidence>
<name>A0A2H3KU12_9CHLR</name>
<sequence>MPTWKIRITADTEEEAESMRQVLMNLLPGMTCRKARAGSNPKYEGQQKYLAYGEITITTDALKMCAEPTRPARTVKASPATSKDVTYNELLQAGAVARSTKVVRSEGKVYEETSLKLNGKTYMFRRVKGGKTWKHIQ</sequence>
<dbReference type="OrthoDB" id="9860945at2"/>
<protein>
    <submittedName>
        <fullName evidence="1">Uncharacterized protein</fullName>
    </submittedName>
</protein>
<reference evidence="1 2" key="1">
    <citation type="submission" date="2016-05" db="EMBL/GenBank/DDBJ databases">
        <authorList>
            <person name="Lavstsen T."/>
            <person name="Jespersen J.S."/>
        </authorList>
    </citation>
    <scope>NUCLEOTIDE SEQUENCE [LARGE SCALE GENOMIC DNA]</scope>
    <source>
        <strain evidence="1 2">B7-9</strain>
    </source>
</reference>
<dbReference type="EMBL" id="LYXE01000003">
    <property type="protein sequence ID" value="PDW01415.1"/>
    <property type="molecule type" value="Genomic_DNA"/>
</dbReference>
<accession>A0A2H3KU12</accession>
<dbReference type="RefSeq" id="WP_097650322.1">
    <property type="nucleotide sequence ID" value="NZ_LYXE01000003.1"/>
</dbReference>
<gene>
    <name evidence="1" type="ORF">A9Q02_20955</name>
</gene>
<organism evidence="1 2">
    <name type="scientific">Candidatus Chloroploca asiatica</name>
    <dbReference type="NCBI Taxonomy" id="1506545"/>
    <lineage>
        <taxon>Bacteria</taxon>
        <taxon>Bacillati</taxon>
        <taxon>Chloroflexota</taxon>
        <taxon>Chloroflexia</taxon>
        <taxon>Chloroflexales</taxon>
        <taxon>Chloroflexineae</taxon>
        <taxon>Oscillochloridaceae</taxon>
        <taxon>Candidatus Chloroploca</taxon>
    </lineage>
</organism>
<dbReference type="AlphaFoldDB" id="A0A2H3KU12"/>
<proteinExistence type="predicted"/>
<evidence type="ECO:0000313" key="2">
    <source>
        <dbReference type="Proteomes" id="UP000220922"/>
    </source>
</evidence>
<comment type="caution">
    <text evidence="1">The sequence shown here is derived from an EMBL/GenBank/DDBJ whole genome shotgun (WGS) entry which is preliminary data.</text>
</comment>
<dbReference type="Proteomes" id="UP000220922">
    <property type="component" value="Unassembled WGS sequence"/>
</dbReference>